<evidence type="ECO:0000313" key="4">
    <source>
        <dbReference type="EMBL" id="DAD71304.1"/>
    </source>
</evidence>
<dbReference type="CDD" id="cd00719">
    <property type="entry name" value="GIY-YIG_SF"/>
    <property type="match status" value="1"/>
</dbReference>
<proteinExistence type="predicted"/>
<dbReference type="InterPro" id="IPR000305">
    <property type="entry name" value="GIY-YIG_endonuc"/>
</dbReference>
<evidence type="ECO:0000256" key="2">
    <source>
        <dbReference type="ARBA" id="ARBA00022842"/>
    </source>
</evidence>
<sequence>MDYKKFRQAKAIEAKNKQKWLALNPRLDESSGIYILTRQDENGFRYAYVGQAKRILTRLSQHLSGYQHIDLSLKSHGLYSEDNPYGWNATSVHCPIDKLDEREQYFIKHYAGRGYQLRNKTSGSQGEGKAKIDDYRPAKGYYDGIKQGKKSLAKELSHIAEKHLEIRLKPEKQGNKVSEKQYEKFMALISEDTYEESD</sequence>
<reference evidence="4" key="1">
    <citation type="journal article" date="2021" name="Proc. Natl. Acad. Sci. U.S.A.">
        <title>A Catalog of Tens of Thousands of Viruses from Human Metagenomes Reveals Hidden Associations with Chronic Diseases.</title>
        <authorList>
            <person name="Tisza M.J."/>
            <person name="Buck C.B."/>
        </authorList>
    </citation>
    <scope>NUCLEOTIDE SEQUENCE</scope>
    <source>
        <strain evidence="4">CtbQZ1</strain>
    </source>
</reference>
<organism evidence="4">
    <name type="scientific">Siphoviridae sp. ctbQZ1</name>
    <dbReference type="NCBI Taxonomy" id="2827581"/>
    <lineage>
        <taxon>Viruses</taxon>
        <taxon>Duplodnaviria</taxon>
        <taxon>Heunggongvirae</taxon>
        <taxon>Uroviricota</taxon>
        <taxon>Caudoviricetes</taxon>
    </lineage>
</organism>
<dbReference type="Gene3D" id="3.40.1440.10">
    <property type="entry name" value="GIY-YIG endonuclease"/>
    <property type="match status" value="1"/>
</dbReference>
<dbReference type="InterPro" id="IPR035901">
    <property type="entry name" value="GIY-YIG_endonuc_sf"/>
</dbReference>
<dbReference type="EMBL" id="BK015881">
    <property type="protein sequence ID" value="DAD71304.1"/>
    <property type="molecule type" value="Genomic_DNA"/>
</dbReference>
<keyword evidence="2" id="KW-0460">Magnesium</keyword>
<feature type="domain" description="GIY-YIG" evidence="3">
    <location>
        <begin position="31"/>
        <end position="115"/>
    </location>
</feature>
<dbReference type="Pfam" id="PF01541">
    <property type="entry name" value="GIY-YIG"/>
    <property type="match status" value="1"/>
</dbReference>
<evidence type="ECO:0000256" key="1">
    <source>
        <dbReference type="ARBA" id="ARBA00001946"/>
    </source>
</evidence>
<comment type="cofactor">
    <cofactor evidence="1">
        <name>Mg(2+)</name>
        <dbReference type="ChEBI" id="CHEBI:18420"/>
    </cofactor>
</comment>
<name>A0A8S5LN64_9CAUD</name>
<accession>A0A8S5LN64</accession>
<evidence type="ECO:0000259" key="3">
    <source>
        <dbReference type="Pfam" id="PF01541"/>
    </source>
</evidence>
<dbReference type="SUPFAM" id="SSF82771">
    <property type="entry name" value="GIY-YIG endonuclease"/>
    <property type="match status" value="1"/>
</dbReference>
<protein>
    <submittedName>
        <fullName evidence="4">GIY-YIG nuclease superfamily protein</fullName>
    </submittedName>
</protein>